<dbReference type="AlphaFoldDB" id="A0A9P5Y9Y4"/>
<evidence type="ECO:0000256" key="7">
    <source>
        <dbReference type="SAM" id="MobiDB-lite"/>
    </source>
</evidence>
<dbReference type="PANTHER" id="PTHR13459:SF1">
    <property type="entry name" value="E3 UBIQUITIN-PROTEIN LIGASE RNF220 ISOFORM X1"/>
    <property type="match status" value="1"/>
</dbReference>
<feature type="region of interest" description="Disordered" evidence="7">
    <location>
        <begin position="1"/>
        <end position="24"/>
    </location>
</feature>
<gene>
    <name evidence="9" type="ORF">BDZ94DRAFT_1296879</name>
</gene>
<dbReference type="Pfam" id="PF15926">
    <property type="entry name" value="RNF220"/>
    <property type="match status" value="1"/>
</dbReference>
<evidence type="ECO:0000256" key="1">
    <source>
        <dbReference type="ARBA" id="ARBA00022723"/>
    </source>
</evidence>
<evidence type="ECO:0000313" key="9">
    <source>
        <dbReference type="EMBL" id="KAF9464849.1"/>
    </source>
</evidence>
<evidence type="ECO:0000256" key="2">
    <source>
        <dbReference type="ARBA" id="ARBA00022763"/>
    </source>
</evidence>
<evidence type="ECO:0000256" key="5">
    <source>
        <dbReference type="ARBA" id="ARBA00023204"/>
    </source>
</evidence>
<dbReference type="SUPFAM" id="SSF57850">
    <property type="entry name" value="RING/U-box"/>
    <property type="match status" value="1"/>
</dbReference>
<comment type="caution">
    <text evidence="9">The sequence shown here is derived from an EMBL/GenBank/DDBJ whole genome shotgun (WGS) entry which is preliminary data.</text>
</comment>
<dbReference type="InterPro" id="IPR052443">
    <property type="entry name" value="E3_ubiq-ligase_RNF220-like"/>
</dbReference>
<evidence type="ECO:0000256" key="4">
    <source>
        <dbReference type="ARBA" id="ARBA00022833"/>
    </source>
</evidence>
<dbReference type="GO" id="GO:0003677">
    <property type="term" value="F:DNA binding"/>
    <property type="evidence" value="ECO:0007669"/>
    <property type="project" value="InterPro"/>
</dbReference>
<feature type="domain" description="RING-type" evidence="8">
    <location>
        <begin position="379"/>
        <end position="418"/>
    </location>
</feature>
<accession>A0A9P5Y9Y4</accession>
<feature type="compositionally biased region" description="Polar residues" evidence="7">
    <location>
        <begin position="107"/>
        <end position="118"/>
    </location>
</feature>
<dbReference type="InterPro" id="IPR031824">
    <property type="entry name" value="RNF220_mid"/>
</dbReference>
<evidence type="ECO:0000256" key="6">
    <source>
        <dbReference type="PROSITE-ProRule" id="PRU00175"/>
    </source>
</evidence>
<organism evidence="9 10">
    <name type="scientific">Collybia nuda</name>
    <dbReference type="NCBI Taxonomy" id="64659"/>
    <lineage>
        <taxon>Eukaryota</taxon>
        <taxon>Fungi</taxon>
        <taxon>Dikarya</taxon>
        <taxon>Basidiomycota</taxon>
        <taxon>Agaricomycotina</taxon>
        <taxon>Agaricomycetes</taxon>
        <taxon>Agaricomycetidae</taxon>
        <taxon>Agaricales</taxon>
        <taxon>Tricholomatineae</taxon>
        <taxon>Clitocybaceae</taxon>
        <taxon>Collybia</taxon>
    </lineage>
</organism>
<dbReference type="GO" id="GO:0006281">
    <property type="term" value="P:DNA repair"/>
    <property type="evidence" value="ECO:0007669"/>
    <property type="project" value="UniProtKB-KW"/>
</dbReference>
<keyword evidence="5" id="KW-0234">DNA repair</keyword>
<dbReference type="Proteomes" id="UP000807353">
    <property type="component" value="Unassembled WGS sequence"/>
</dbReference>
<dbReference type="PANTHER" id="PTHR13459">
    <property type="entry name" value="E3 UBIQUITIN-PROTEIN LIGASE RNF220 ISOFORM X1"/>
    <property type="match status" value="1"/>
</dbReference>
<keyword evidence="1" id="KW-0479">Metal-binding</keyword>
<dbReference type="OrthoDB" id="6270329at2759"/>
<feature type="compositionally biased region" description="Basic residues" evidence="7">
    <location>
        <begin position="94"/>
        <end position="104"/>
    </location>
</feature>
<feature type="region of interest" description="Disordered" evidence="7">
    <location>
        <begin position="81"/>
        <end position="118"/>
    </location>
</feature>
<dbReference type="PROSITE" id="PS50089">
    <property type="entry name" value="ZF_RING_2"/>
    <property type="match status" value="1"/>
</dbReference>
<keyword evidence="4" id="KW-0862">Zinc</keyword>
<dbReference type="Gene3D" id="3.30.40.10">
    <property type="entry name" value="Zinc/RING finger domain, C3HC4 (zinc finger)"/>
    <property type="match status" value="1"/>
</dbReference>
<name>A0A9P5Y9Y4_9AGAR</name>
<dbReference type="Pfam" id="PF13923">
    <property type="entry name" value="zf-C3HC4_2"/>
    <property type="match status" value="1"/>
</dbReference>
<dbReference type="Gene3D" id="3.30.160.60">
    <property type="entry name" value="Classic Zinc Finger"/>
    <property type="match status" value="1"/>
</dbReference>
<protein>
    <recommendedName>
        <fullName evidence="8">RING-type domain-containing protein</fullName>
    </recommendedName>
</protein>
<feature type="region of interest" description="Disordered" evidence="7">
    <location>
        <begin position="201"/>
        <end position="227"/>
    </location>
</feature>
<dbReference type="GO" id="GO:0008270">
    <property type="term" value="F:zinc ion binding"/>
    <property type="evidence" value="ECO:0007669"/>
    <property type="project" value="UniProtKB-KW"/>
</dbReference>
<dbReference type="GO" id="GO:0061630">
    <property type="term" value="F:ubiquitin protein ligase activity"/>
    <property type="evidence" value="ECO:0007669"/>
    <property type="project" value="TreeGrafter"/>
</dbReference>
<keyword evidence="10" id="KW-1185">Reference proteome</keyword>
<evidence type="ECO:0000313" key="10">
    <source>
        <dbReference type="Proteomes" id="UP000807353"/>
    </source>
</evidence>
<sequence>MVAVNSSKGKKRAYEEFRGSSSSLSPVPVELLKVKKSKKAETRRCPICDELIPLRLLAAHAVLESQRVEEIIKQVGSTDALLNESDDSPGPSSRNRRSAVKARKSLSAMNPRSNNPTDTFEQALKSIQTIKRHRKQRHAKFREMAREEDEGPGVQDKWSLRGEEVVCPVCSQTVRGDQDVLDAHVDACLAGECRRLEEETLRQQETQRTSEDRTTWEGTGDGRVGHIGDVRGTGFHTRDQHEQDVDDEVDVDGEDQAFGDAQFTEGDILPVGPLQFVVEQDVEVEIERDSEDEAQREQKTLRDLVAEGKCVRKATSSDGINAVKEKMEEVMGVGDTEKMDLAILAARQRGDKSSLITALKNKVKQLETMRISSSTSLLCRICLDPYNEPTVSTGCWHTCCRECWLRCLGSTKLCPICKRITGATDLRRIYL</sequence>
<dbReference type="InterPro" id="IPR013083">
    <property type="entry name" value="Znf_RING/FYVE/PHD"/>
</dbReference>
<evidence type="ECO:0000259" key="8">
    <source>
        <dbReference type="PROSITE" id="PS50089"/>
    </source>
</evidence>
<dbReference type="SMART" id="SM00734">
    <property type="entry name" value="ZnF_Rad18"/>
    <property type="match status" value="1"/>
</dbReference>
<keyword evidence="3 6" id="KW-0863">Zinc-finger</keyword>
<dbReference type="EMBL" id="MU150251">
    <property type="protein sequence ID" value="KAF9464849.1"/>
    <property type="molecule type" value="Genomic_DNA"/>
</dbReference>
<keyword evidence="2" id="KW-0227">DNA damage</keyword>
<reference evidence="9" key="1">
    <citation type="submission" date="2020-11" db="EMBL/GenBank/DDBJ databases">
        <authorList>
            <consortium name="DOE Joint Genome Institute"/>
            <person name="Ahrendt S."/>
            <person name="Riley R."/>
            <person name="Andreopoulos W."/>
            <person name="Labutti K."/>
            <person name="Pangilinan J."/>
            <person name="Ruiz-Duenas F.J."/>
            <person name="Barrasa J.M."/>
            <person name="Sanchez-Garcia M."/>
            <person name="Camarero S."/>
            <person name="Miyauchi S."/>
            <person name="Serrano A."/>
            <person name="Linde D."/>
            <person name="Babiker R."/>
            <person name="Drula E."/>
            <person name="Ayuso-Fernandez I."/>
            <person name="Pacheco R."/>
            <person name="Padilla G."/>
            <person name="Ferreira P."/>
            <person name="Barriuso J."/>
            <person name="Kellner H."/>
            <person name="Castanera R."/>
            <person name="Alfaro M."/>
            <person name="Ramirez L."/>
            <person name="Pisabarro A.G."/>
            <person name="Kuo A."/>
            <person name="Tritt A."/>
            <person name="Lipzen A."/>
            <person name="He G."/>
            <person name="Yan M."/>
            <person name="Ng V."/>
            <person name="Cullen D."/>
            <person name="Martin F."/>
            <person name="Rosso M.-N."/>
            <person name="Henrissat B."/>
            <person name="Hibbett D."/>
            <person name="Martinez A.T."/>
            <person name="Grigoriev I.V."/>
        </authorList>
    </citation>
    <scope>NUCLEOTIDE SEQUENCE</scope>
    <source>
        <strain evidence="9">CBS 247.69</strain>
    </source>
</reference>
<dbReference type="GO" id="GO:0016567">
    <property type="term" value="P:protein ubiquitination"/>
    <property type="evidence" value="ECO:0007669"/>
    <property type="project" value="TreeGrafter"/>
</dbReference>
<dbReference type="InterPro" id="IPR001841">
    <property type="entry name" value="Znf_RING"/>
</dbReference>
<proteinExistence type="predicted"/>
<evidence type="ECO:0000256" key="3">
    <source>
        <dbReference type="ARBA" id="ARBA00022771"/>
    </source>
</evidence>
<dbReference type="InterPro" id="IPR006642">
    <property type="entry name" value="Rad18_UBZ4"/>
</dbReference>